<evidence type="ECO:0000313" key="2">
    <source>
        <dbReference type="Proteomes" id="UP000677054"/>
    </source>
</evidence>
<protein>
    <submittedName>
        <fullName evidence="1">Uncharacterized protein</fullName>
    </submittedName>
</protein>
<sequence length="369" mass="41207">MSHWIEASTVRPGGERKKRRDLNGLATSRCSLVLCDTTGDCDIYIQDVLLDEGLAVRESHPIQEPKQEAVVDLGSLPAIPIIPDLSSEQLDLKNQLPVPNNPDPLCRQFDQKSLQTVPNNLNSTNKQCDLHSNSDSASKSFDQTTSHVMKVMKAFMLKIIKPFVARDGNIYHVIKIGSCPYLSQFDLHMIFCGSASCPDTAMCKMPSFLHGVKCCASFCKEIEEMFTQATMMAISGWKSNMDSVQVYPLGSLLLALESGDKEDSPEFVTISTILEGFSVDDPYWQEEFIIPSSGQHSAETSLEALQTQQKLLVLEKNHILQEMMKDTPDETLMDRLTKVRKKITDIKDQIQRLEHGCNTSSKISTKKGM</sequence>
<name>A0A7R8X6C1_9CRUS</name>
<gene>
    <name evidence="1" type="ORF">DSTB1V02_LOCUS1798</name>
</gene>
<accession>A0A7R8X6C1</accession>
<dbReference type="EMBL" id="CAJPEV010000180">
    <property type="protein sequence ID" value="CAG0881917.1"/>
    <property type="molecule type" value="Genomic_DNA"/>
</dbReference>
<evidence type="ECO:0000313" key="1">
    <source>
        <dbReference type="EMBL" id="CAD7241820.1"/>
    </source>
</evidence>
<organism evidence="1">
    <name type="scientific">Darwinula stevensoni</name>
    <dbReference type="NCBI Taxonomy" id="69355"/>
    <lineage>
        <taxon>Eukaryota</taxon>
        <taxon>Metazoa</taxon>
        <taxon>Ecdysozoa</taxon>
        <taxon>Arthropoda</taxon>
        <taxon>Crustacea</taxon>
        <taxon>Oligostraca</taxon>
        <taxon>Ostracoda</taxon>
        <taxon>Podocopa</taxon>
        <taxon>Podocopida</taxon>
        <taxon>Darwinulocopina</taxon>
        <taxon>Darwinuloidea</taxon>
        <taxon>Darwinulidae</taxon>
        <taxon>Darwinula</taxon>
    </lineage>
</organism>
<proteinExistence type="predicted"/>
<keyword evidence="2" id="KW-1185">Reference proteome</keyword>
<dbReference type="EMBL" id="LR899697">
    <property type="protein sequence ID" value="CAD7241820.1"/>
    <property type="molecule type" value="Genomic_DNA"/>
</dbReference>
<dbReference type="AlphaFoldDB" id="A0A7R8X6C1"/>
<dbReference type="Proteomes" id="UP000677054">
    <property type="component" value="Unassembled WGS sequence"/>
</dbReference>
<reference evidence="1" key="1">
    <citation type="submission" date="2020-11" db="EMBL/GenBank/DDBJ databases">
        <authorList>
            <person name="Tran Van P."/>
        </authorList>
    </citation>
    <scope>NUCLEOTIDE SEQUENCE</scope>
</reference>